<dbReference type="Proteomes" id="UP001497453">
    <property type="component" value="Chromosome 11"/>
</dbReference>
<gene>
    <name evidence="1" type="ORF">GFSPODELE1_LOCUS2466</name>
</gene>
<sequence length="143" mass="16132">MTNYFWLVWYRARSSAGPKHWSLFMTYDTDEQAIGTIYQAEGNGWGNGQFTTSIIRGVQLKGQRGAQSYESRLYLGEIHDGFTGMMKEYCDAATDLINEHNAERVVGDSNCHDWCLVVIKSLEDARCLPPGTHAKACMCPRGR</sequence>
<evidence type="ECO:0000313" key="2">
    <source>
        <dbReference type="Proteomes" id="UP001497453"/>
    </source>
</evidence>
<dbReference type="InterPro" id="IPR046670">
    <property type="entry name" value="DUF6540"/>
</dbReference>
<organism evidence="1 2">
    <name type="scientific">Somion occarium</name>
    <dbReference type="NCBI Taxonomy" id="3059160"/>
    <lineage>
        <taxon>Eukaryota</taxon>
        <taxon>Fungi</taxon>
        <taxon>Dikarya</taxon>
        <taxon>Basidiomycota</taxon>
        <taxon>Agaricomycotina</taxon>
        <taxon>Agaricomycetes</taxon>
        <taxon>Polyporales</taxon>
        <taxon>Cerrenaceae</taxon>
        <taxon>Somion</taxon>
    </lineage>
</organism>
<dbReference type="Pfam" id="PF20174">
    <property type="entry name" value="DUF6540"/>
    <property type="match status" value="1"/>
</dbReference>
<proteinExistence type="predicted"/>
<protein>
    <submittedName>
        <fullName evidence="1">Uncharacterized protein</fullName>
    </submittedName>
</protein>
<dbReference type="EMBL" id="OZ037954">
    <property type="protein sequence ID" value="CAL1699042.1"/>
    <property type="molecule type" value="Genomic_DNA"/>
</dbReference>
<reference evidence="2" key="1">
    <citation type="submission" date="2024-04" db="EMBL/GenBank/DDBJ databases">
        <authorList>
            <person name="Shaw F."/>
            <person name="Minotto A."/>
        </authorList>
    </citation>
    <scope>NUCLEOTIDE SEQUENCE [LARGE SCALE GENOMIC DNA]</scope>
</reference>
<keyword evidence="2" id="KW-1185">Reference proteome</keyword>
<name>A0ABP1CY27_9APHY</name>
<evidence type="ECO:0000313" key="1">
    <source>
        <dbReference type="EMBL" id="CAL1699042.1"/>
    </source>
</evidence>
<accession>A0ABP1CY27</accession>